<dbReference type="EMBL" id="JAEFCI010010741">
    <property type="protein sequence ID" value="KAG5457037.1"/>
    <property type="molecule type" value="Genomic_DNA"/>
</dbReference>
<feature type="region of interest" description="Disordered" evidence="1">
    <location>
        <begin position="1"/>
        <end position="147"/>
    </location>
</feature>
<comment type="caution">
    <text evidence="2">The sequence shown here is derived from an EMBL/GenBank/DDBJ whole genome shotgun (WGS) entry which is preliminary data.</text>
</comment>
<feature type="region of interest" description="Disordered" evidence="1">
    <location>
        <begin position="173"/>
        <end position="373"/>
    </location>
</feature>
<gene>
    <name evidence="2" type="ORF">BJ554DRAFT_3059</name>
</gene>
<feature type="compositionally biased region" description="Acidic residues" evidence="1">
    <location>
        <begin position="38"/>
        <end position="58"/>
    </location>
</feature>
<sequence length="373" mass="38395">MTSTGLRSAAVHDIEEVAGPAALPPGARGGGAELPGDEREEEEEGEEEEEEGEEEEEAGAGPCPRRGGRKRPRDADGAVCGGVREEDGRTAASAVSRRAGCGTSRCEPAEAKKEEEEEEEEARLAEFLALSDDDDGDDVPDAAAAESDRRLSVLQGGACVPADVWVHLLPADSGARAADPGPPPVPGAPASAAPAPADDRPAGHRPLRGAGSAVGPGRALRAGPPGAGVVGPLARACPGAAPGRPREAEARAAVFRPRHREPLPARAGHPRPRRPGAVRGRRGGGQPRGQMRDGLPASPRGGGGGGVSGDVERRQTEGGGPGAQAGRRLLPHRRVQVRLDARHPARGHARLARFPDSEETRAGMGQGARPRHH</sequence>
<evidence type="ECO:0000313" key="2">
    <source>
        <dbReference type="EMBL" id="KAG5457037.1"/>
    </source>
</evidence>
<organism evidence="2 3">
    <name type="scientific">Olpidium bornovanus</name>
    <dbReference type="NCBI Taxonomy" id="278681"/>
    <lineage>
        <taxon>Eukaryota</taxon>
        <taxon>Fungi</taxon>
        <taxon>Fungi incertae sedis</taxon>
        <taxon>Olpidiomycota</taxon>
        <taxon>Olpidiomycotina</taxon>
        <taxon>Olpidiomycetes</taxon>
        <taxon>Olpidiales</taxon>
        <taxon>Olpidiaceae</taxon>
        <taxon>Olpidium</taxon>
    </lineage>
</organism>
<feature type="compositionally biased region" description="Basic residues" evidence="1">
    <location>
        <begin position="268"/>
        <end position="282"/>
    </location>
</feature>
<accession>A0A8H7ZQ49</accession>
<dbReference type="AlphaFoldDB" id="A0A8H7ZQ49"/>
<proteinExistence type="predicted"/>
<reference evidence="2 3" key="1">
    <citation type="journal article" name="Sci. Rep.">
        <title>Genome-scale phylogenetic analyses confirm Olpidium as the closest living zoosporic fungus to the non-flagellated, terrestrial fungi.</title>
        <authorList>
            <person name="Chang Y."/>
            <person name="Rochon D."/>
            <person name="Sekimoto S."/>
            <person name="Wang Y."/>
            <person name="Chovatia M."/>
            <person name="Sandor L."/>
            <person name="Salamov A."/>
            <person name="Grigoriev I.V."/>
            <person name="Stajich J.E."/>
            <person name="Spatafora J.W."/>
        </authorList>
    </citation>
    <scope>NUCLEOTIDE SEQUENCE [LARGE SCALE GENOMIC DNA]</scope>
    <source>
        <strain evidence="2">S191</strain>
    </source>
</reference>
<feature type="compositionally biased region" description="Acidic residues" evidence="1">
    <location>
        <begin position="131"/>
        <end position="140"/>
    </location>
</feature>
<protein>
    <submittedName>
        <fullName evidence="2">Uncharacterized protein</fullName>
    </submittedName>
</protein>
<feature type="compositionally biased region" description="Low complexity" evidence="1">
    <location>
        <begin position="230"/>
        <end position="243"/>
    </location>
</feature>
<dbReference type="Proteomes" id="UP000673691">
    <property type="component" value="Unassembled WGS sequence"/>
</dbReference>
<keyword evidence="3" id="KW-1185">Reference proteome</keyword>
<evidence type="ECO:0000256" key="1">
    <source>
        <dbReference type="SAM" id="MobiDB-lite"/>
    </source>
</evidence>
<evidence type="ECO:0000313" key="3">
    <source>
        <dbReference type="Proteomes" id="UP000673691"/>
    </source>
</evidence>
<feature type="compositionally biased region" description="Low complexity" evidence="1">
    <location>
        <begin position="213"/>
        <end position="224"/>
    </location>
</feature>
<name>A0A8H7ZQ49_9FUNG</name>